<evidence type="ECO:0000256" key="4">
    <source>
        <dbReference type="ARBA" id="ARBA00023024"/>
    </source>
</evidence>
<organism evidence="12 13">
    <name type="scientific">Quercus lobata</name>
    <name type="common">Valley oak</name>
    <dbReference type="NCBI Taxonomy" id="97700"/>
    <lineage>
        <taxon>Eukaryota</taxon>
        <taxon>Viridiplantae</taxon>
        <taxon>Streptophyta</taxon>
        <taxon>Embryophyta</taxon>
        <taxon>Tracheophyta</taxon>
        <taxon>Spermatophyta</taxon>
        <taxon>Magnoliopsida</taxon>
        <taxon>eudicotyledons</taxon>
        <taxon>Gunneridae</taxon>
        <taxon>Pentapetalae</taxon>
        <taxon>rosids</taxon>
        <taxon>fabids</taxon>
        <taxon>Fagales</taxon>
        <taxon>Fagaceae</taxon>
        <taxon>Quercus</taxon>
    </lineage>
</organism>
<dbReference type="SUPFAM" id="SSF51445">
    <property type="entry name" value="(Trans)glycosidases"/>
    <property type="match status" value="1"/>
</dbReference>
<evidence type="ECO:0000256" key="7">
    <source>
        <dbReference type="ARBA" id="ARBA00023326"/>
    </source>
</evidence>
<dbReference type="InterPro" id="IPR017853">
    <property type="entry name" value="GH"/>
</dbReference>
<dbReference type="EMBL" id="LRBV02000009">
    <property type="status" value="NOT_ANNOTATED_CDS"/>
    <property type="molecule type" value="Genomic_DNA"/>
</dbReference>
<dbReference type="InterPro" id="IPR050542">
    <property type="entry name" value="Glycosyl_Hydrlase18_Chitinase"/>
</dbReference>
<feature type="chain" id="PRO_5029857752" description="chitinase" evidence="10">
    <location>
        <begin position="27"/>
        <end position="249"/>
    </location>
</feature>
<name>A0A7N2MIE9_QUELO</name>
<keyword evidence="3 8" id="KW-0378">Hydrolase</keyword>
<evidence type="ECO:0000256" key="5">
    <source>
        <dbReference type="ARBA" id="ARBA00023277"/>
    </source>
</evidence>
<evidence type="ECO:0000313" key="13">
    <source>
        <dbReference type="Proteomes" id="UP000594261"/>
    </source>
</evidence>
<keyword evidence="5" id="KW-0119">Carbohydrate metabolism</keyword>
<evidence type="ECO:0000256" key="10">
    <source>
        <dbReference type="SAM" id="SignalP"/>
    </source>
</evidence>
<dbReference type="InterPro" id="IPR001223">
    <property type="entry name" value="Glyco_hydro18_cat"/>
</dbReference>
<evidence type="ECO:0000259" key="11">
    <source>
        <dbReference type="PROSITE" id="PS51910"/>
    </source>
</evidence>
<dbReference type="PROSITE" id="PS51910">
    <property type="entry name" value="GH18_2"/>
    <property type="match status" value="1"/>
</dbReference>
<dbReference type="EC" id="3.2.1.14" evidence="2"/>
<keyword evidence="4" id="KW-0146">Chitin degradation</keyword>
<keyword evidence="13" id="KW-1185">Reference proteome</keyword>
<reference evidence="12" key="2">
    <citation type="submission" date="2021-01" db="UniProtKB">
        <authorList>
            <consortium name="EnsemblPlants"/>
        </authorList>
    </citation>
    <scope>IDENTIFICATION</scope>
</reference>
<evidence type="ECO:0000256" key="1">
    <source>
        <dbReference type="ARBA" id="ARBA00000822"/>
    </source>
</evidence>
<dbReference type="Pfam" id="PF00704">
    <property type="entry name" value="Glyco_hydro_18"/>
    <property type="match status" value="1"/>
</dbReference>
<dbReference type="EnsemblPlants" id="QL09p011713:mrna">
    <property type="protein sequence ID" value="QL09p011713:mrna"/>
    <property type="gene ID" value="QL09p011713"/>
</dbReference>
<dbReference type="PANTHER" id="PTHR45708">
    <property type="entry name" value="ENDOCHITINASE"/>
    <property type="match status" value="1"/>
</dbReference>
<keyword evidence="6 8" id="KW-0326">Glycosidase</keyword>
<dbReference type="Gramene" id="QL09p011713:mrna">
    <property type="protein sequence ID" value="QL09p011713:mrna"/>
    <property type="gene ID" value="QL09p011713"/>
</dbReference>
<evidence type="ECO:0000256" key="9">
    <source>
        <dbReference type="RuleBase" id="RU004453"/>
    </source>
</evidence>
<dbReference type="Gene3D" id="3.20.20.80">
    <property type="entry name" value="Glycosidases"/>
    <property type="match status" value="2"/>
</dbReference>
<accession>A0A7N2MIE9</accession>
<evidence type="ECO:0000256" key="8">
    <source>
        <dbReference type="RuleBase" id="RU000489"/>
    </source>
</evidence>
<feature type="signal peptide" evidence="10">
    <location>
        <begin position="1"/>
        <end position="26"/>
    </location>
</feature>
<evidence type="ECO:0000256" key="3">
    <source>
        <dbReference type="ARBA" id="ARBA00022801"/>
    </source>
</evidence>
<sequence>MAKIPLATALVLFPLLVLVFIRTSQAGGIAVYWGQSGYEGTQTETCATGKYSHVIISFLNHFGNGRTPEISLAGHCNPASNGCTMVSPSIRYCPSRGIKVLLSIGGRIGSYSLASSMDAKNVANYFWNNVLGGQSPSRPLGDAILDGIDFDIELGSTLHWDDLARYLKAYSQSGRVVHLNAAPQCPFPDSFVGLPAASVASGSRYIPPNVLASQILPLIKGSPKYGGVMLWSRYFDYRSGYSSYIKGSV</sequence>
<evidence type="ECO:0000256" key="2">
    <source>
        <dbReference type="ARBA" id="ARBA00012729"/>
    </source>
</evidence>
<keyword evidence="10" id="KW-0732">Signal</keyword>
<dbReference type="GO" id="GO:0005576">
    <property type="term" value="C:extracellular region"/>
    <property type="evidence" value="ECO:0007669"/>
    <property type="project" value="TreeGrafter"/>
</dbReference>
<keyword evidence="7" id="KW-0624">Polysaccharide degradation</keyword>
<dbReference type="InParanoid" id="A0A7N2MIE9"/>
<comment type="similarity">
    <text evidence="9">Belongs to the glycosyl hydrolase 18 family.</text>
</comment>
<feature type="domain" description="GH18" evidence="11">
    <location>
        <begin position="27"/>
        <end position="249"/>
    </location>
</feature>
<comment type="catalytic activity">
    <reaction evidence="1">
        <text>Random endo-hydrolysis of N-acetyl-beta-D-glucosaminide (1-&gt;4)-beta-linkages in chitin and chitodextrins.</text>
        <dbReference type="EC" id="3.2.1.14"/>
    </reaction>
</comment>
<dbReference type="PROSITE" id="PS01095">
    <property type="entry name" value="GH18_1"/>
    <property type="match status" value="1"/>
</dbReference>
<evidence type="ECO:0000313" key="12">
    <source>
        <dbReference type="EnsemblPlants" id="QL09p011713:mrna"/>
    </source>
</evidence>
<dbReference type="PANTHER" id="PTHR45708:SF21">
    <property type="entry name" value="ACIDIC ENDOCHITINASE"/>
    <property type="match status" value="1"/>
</dbReference>
<dbReference type="Proteomes" id="UP000594261">
    <property type="component" value="Chromosome 9"/>
</dbReference>
<dbReference type="GO" id="GO:0008843">
    <property type="term" value="F:endochitinase activity"/>
    <property type="evidence" value="ECO:0007669"/>
    <property type="project" value="UniProtKB-EC"/>
</dbReference>
<proteinExistence type="inferred from homology"/>
<protein>
    <recommendedName>
        <fullName evidence="2">chitinase</fullName>
        <ecNumber evidence="2">3.2.1.14</ecNumber>
    </recommendedName>
</protein>
<reference evidence="12 13" key="1">
    <citation type="journal article" date="2016" name="G3 (Bethesda)">
        <title>First Draft Assembly and Annotation of the Genome of a California Endemic Oak Quercus lobata Nee (Fagaceae).</title>
        <authorList>
            <person name="Sork V.L."/>
            <person name="Fitz-Gibbon S.T."/>
            <person name="Puiu D."/>
            <person name="Crepeau M."/>
            <person name="Gugger P.F."/>
            <person name="Sherman R."/>
            <person name="Stevens K."/>
            <person name="Langley C.H."/>
            <person name="Pellegrini M."/>
            <person name="Salzberg S.L."/>
        </authorList>
    </citation>
    <scope>NUCLEOTIDE SEQUENCE [LARGE SCALE GENOMIC DNA]</scope>
    <source>
        <strain evidence="12 13">cv. SW786</strain>
    </source>
</reference>
<evidence type="ECO:0000256" key="6">
    <source>
        <dbReference type="ARBA" id="ARBA00023295"/>
    </source>
</evidence>
<dbReference type="InterPro" id="IPR001579">
    <property type="entry name" value="Glyco_hydro_18_chit_AS"/>
</dbReference>
<dbReference type="AlphaFoldDB" id="A0A7N2MIE9"/>
<dbReference type="GO" id="GO:0005975">
    <property type="term" value="P:carbohydrate metabolic process"/>
    <property type="evidence" value="ECO:0007669"/>
    <property type="project" value="InterPro"/>
</dbReference>